<protein>
    <recommendedName>
        <fullName evidence="2">N-acetyltransferase domain-containing protein</fullName>
    </recommendedName>
</protein>
<dbReference type="InterPro" id="IPR000182">
    <property type="entry name" value="GNAT_dom"/>
</dbReference>
<dbReference type="SUPFAM" id="SSF55729">
    <property type="entry name" value="Acyl-CoA N-acyltransferases (Nat)"/>
    <property type="match status" value="1"/>
</dbReference>
<dbReference type="InterPro" id="IPR052523">
    <property type="entry name" value="Trichothecene_AcTrans"/>
</dbReference>
<name>K5USH5_PHACS</name>
<dbReference type="Proteomes" id="UP000008370">
    <property type="component" value="Unassembled WGS sequence"/>
</dbReference>
<dbReference type="RefSeq" id="XP_007399170.1">
    <property type="nucleotide sequence ID" value="XM_007399108.1"/>
</dbReference>
<feature type="domain" description="N-acetyltransferase" evidence="2">
    <location>
        <begin position="52"/>
        <end position="189"/>
    </location>
</feature>
<evidence type="ECO:0000256" key="1">
    <source>
        <dbReference type="SAM" id="MobiDB-lite"/>
    </source>
</evidence>
<evidence type="ECO:0000313" key="4">
    <source>
        <dbReference type="Proteomes" id="UP000008370"/>
    </source>
</evidence>
<proteinExistence type="predicted"/>
<reference evidence="3 4" key="1">
    <citation type="journal article" date="2012" name="BMC Genomics">
        <title>Comparative genomics of the white-rot fungi, Phanerochaete carnosa and P. chrysosporium, to elucidate the genetic basis of the distinct wood types they colonize.</title>
        <authorList>
            <person name="Suzuki H."/>
            <person name="MacDonald J."/>
            <person name="Syed K."/>
            <person name="Salamov A."/>
            <person name="Hori C."/>
            <person name="Aerts A."/>
            <person name="Henrissat B."/>
            <person name="Wiebenga A."/>
            <person name="vanKuyk P.A."/>
            <person name="Barry K."/>
            <person name="Lindquist E."/>
            <person name="LaButti K."/>
            <person name="Lapidus A."/>
            <person name="Lucas S."/>
            <person name="Coutinho P."/>
            <person name="Gong Y."/>
            <person name="Samejima M."/>
            <person name="Mahadevan R."/>
            <person name="Abou-Zaid M."/>
            <person name="de Vries R.P."/>
            <person name="Igarashi K."/>
            <person name="Yadav J.S."/>
            <person name="Grigoriev I.V."/>
            <person name="Master E.R."/>
        </authorList>
    </citation>
    <scope>NUCLEOTIDE SEQUENCE [LARGE SCALE GENOMIC DNA]</scope>
    <source>
        <strain evidence="3 4">HHB-10118-sp</strain>
    </source>
</reference>
<evidence type="ECO:0000259" key="2">
    <source>
        <dbReference type="PROSITE" id="PS51186"/>
    </source>
</evidence>
<dbReference type="GeneID" id="18913189"/>
<dbReference type="EMBL" id="JH930475">
    <property type="protein sequence ID" value="EKM52841.1"/>
    <property type="molecule type" value="Genomic_DNA"/>
</dbReference>
<accession>K5USH5</accession>
<dbReference type="GO" id="GO:0016747">
    <property type="term" value="F:acyltransferase activity, transferring groups other than amino-acyl groups"/>
    <property type="evidence" value="ECO:0007669"/>
    <property type="project" value="InterPro"/>
</dbReference>
<dbReference type="Gene3D" id="3.40.630.30">
    <property type="match status" value="1"/>
</dbReference>
<dbReference type="InParanoid" id="K5USH5"/>
<sequence length="217" mass="24118">MEGKLTVTPPWPDNHKSTKRWKFGHKVTTYVHLAKLVYEKTGWTINHGESCVDLGDPTRKKRPLDKVVNFLYVQLTQGIRGLTESKEQRKCVAELTSKGGCALKEALGDEISRMFEVSSLSTIPERQGRGYATALVHLVTDLTDAKGLRSLLISSNTINRPFFRELGFEIVGAVCLGNDNPTWKEPPVTVDIMVREPKSGNSSMDKKTIGSEPECSV</sequence>
<dbReference type="Pfam" id="PF00583">
    <property type="entry name" value="Acetyltransf_1"/>
    <property type="match status" value="1"/>
</dbReference>
<dbReference type="HOGENOM" id="CLU_074876_0_0_1"/>
<evidence type="ECO:0000313" key="3">
    <source>
        <dbReference type="EMBL" id="EKM52841.1"/>
    </source>
</evidence>
<feature type="compositionally biased region" description="Basic and acidic residues" evidence="1">
    <location>
        <begin position="196"/>
        <end position="209"/>
    </location>
</feature>
<dbReference type="OrthoDB" id="2744543at2759"/>
<feature type="region of interest" description="Disordered" evidence="1">
    <location>
        <begin position="196"/>
        <end position="217"/>
    </location>
</feature>
<dbReference type="InterPro" id="IPR016181">
    <property type="entry name" value="Acyl_CoA_acyltransferase"/>
</dbReference>
<dbReference type="PANTHER" id="PTHR42791:SF1">
    <property type="entry name" value="N-ACETYLTRANSFERASE DOMAIN-CONTAINING PROTEIN"/>
    <property type="match status" value="1"/>
</dbReference>
<dbReference type="PROSITE" id="PS51186">
    <property type="entry name" value="GNAT"/>
    <property type="match status" value="1"/>
</dbReference>
<dbReference type="PANTHER" id="PTHR42791">
    <property type="entry name" value="GNAT FAMILY ACETYLTRANSFERASE"/>
    <property type="match status" value="1"/>
</dbReference>
<dbReference type="KEGG" id="pco:PHACADRAFT_212048"/>
<keyword evidence="4" id="KW-1185">Reference proteome</keyword>
<gene>
    <name evidence="3" type="ORF">PHACADRAFT_212048</name>
</gene>
<dbReference type="AlphaFoldDB" id="K5USH5"/>
<organism evidence="3 4">
    <name type="scientific">Phanerochaete carnosa (strain HHB-10118-sp)</name>
    <name type="common">White-rot fungus</name>
    <name type="synonym">Peniophora carnosa</name>
    <dbReference type="NCBI Taxonomy" id="650164"/>
    <lineage>
        <taxon>Eukaryota</taxon>
        <taxon>Fungi</taxon>
        <taxon>Dikarya</taxon>
        <taxon>Basidiomycota</taxon>
        <taxon>Agaricomycotina</taxon>
        <taxon>Agaricomycetes</taxon>
        <taxon>Polyporales</taxon>
        <taxon>Phanerochaetaceae</taxon>
        <taxon>Phanerochaete</taxon>
    </lineage>
</organism>